<organism evidence="1 2">
    <name type="scientific">Citrobacter youngae ATCC 29220</name>
    <dbReference type="NCBI Taxonomy" id="500640"/>
    <lineage>
        <taxon>Bacteria</taxon>
        <taxon>Pseudomonadati</taxon>
        <taxon>Pseudomonadota</taxon>
        <taxon>Gammaproteobacteria</taxon>
        <taxon>Enterobacterales</taxon>
        <taxon>Enterobacteriaceae</taxon>
        <taxon>Citrobacter</taxon>
        <taxon>Citrobacter freundii complex</taxon>
    </lineage>
</organism>
<gene>
    <name evidence="1" type="ORF">CIT292_07811</name>
</gene>
<accession>D4BBM2</accession>
<dbReference type="HOGENOM" id="CLU_2877699_0_0_6"/>
<dbReference type="EMBL" id="ABWL02000007">
    <property type="protein sequence ID" value="EFE08490.1"/>
    <property type="molecule type" value="Genomic_DNA"/>
</dbReference>
<evidence type="ECO:0000313" key="2">
    <source>
        <dbReference type="Proteomes" id="UP000003880"/>
    </source>
</evidence>
<proteinExistence type="predicted"/>
<protein>
    <submittedName>
        <fullName evidence="1">Uncharacterized protein</fullName>
    </submittedName>
</protein>
<evidence type="ECO:0000313" key="1">
    <source>
        <dbReference type="EMBL" id="EFE08490.1"/>
    </source>
</evidence>
<dbReference type="Proteomes" id="UP000003880">
    <property type="component" value="Unassembled WGS sequence"/>
</dbReference>
<dbReference type="eggNOG" id="ENOG502ZGFH">
    <property type="taxonomic scope" value="Bacteria"/>
</dbReference>
<dbReference type="AlphaFoldDB" id="D4BBM2"/>
<comment type="caution">
    <text evidence="1">The sequence shown here is derived from an EMBL/GenBank/DDBJ whole genome shotgun (WGS) entry which is preliminary data.</text>
</comment>
<name>D4BBM2_9ENTR</name>
<reference evidence="1 2" key="1">
    <citation type="submission" date="2010-02" db="EMBL/GenBank/DDBJ databases">
        <authorList>
            <person name="Weinstock G."/>
            <person name="Sodergren E."/>
            <person name="Clifton S."/>
            <person name="Fulton L."/>
            <person name="Fulton B."/>
            <person name="Courtney L."/>
            <person name="Fronick C."/>
            <person name="Harrison M."/>
            <person name="Strong C."/>
            <person name="Farmer C."/>
            <person name="Delahaunty K."/>
            <person name="Markovic C."/>
            <person name="Hall O."/>
            <person name="Minx P."/>
            <person name="Tomlinson C."/>
            <person name="Mitreva M."/>
            <person name="Nelson J."/>
            <person name="Hou S."/>
            <person name="Wollam A."/>
            <person name="Pepin K.H."/>
            <person name="Johnson M."/>
            <person name="Bhonagiri V."/>
            <person name="Zhang X."/>
            <person name="Suruliraj S."/>
            <person name="Warren W."/>
            <person name="Chinwalla A."/>
            <person name="Mardis E.R."/>
            <person name="Wilson R.K."/>
        </authorList>
    </citation>
    <scope>NUCLEOTIDE SEQUENCE [LARGE SCALE GENOMIC DNA]</scope>
    <source>
        <strain evidence="1 2">ATCC 29220</strain>
    </source>
</reference>
<sequence>MACRFITLPERGKDIYVYQGDRILPEAMVIHNRFNTPFTSKLIQSRSHFSVGCTLSHFFWLHL</sequence>